<reference evidence="2" key="2">
    <citation type="submission" date="2018-01" db="EMBL/GenBank/DDBJ databases">
        <title>FDA dAtabase for Regulatory Grade micrObial Sequences (FDA-ARGOS): Supporting development and validation of Infectious Disease Dx tests.</title>
        <authorList>
            <person name="Hoffmann M."/>
            <person name="Allard M."/>
            <person name="Evans P."/>
            <person name="Brown E."/>
            <person name="Tallon L."/>
            <person name="Sadzewicz L."/>
            <person name="Sengamalay N."/>
            <person name="Ott S."/>
            <person name="Godinez A."/>
            <person name="Nagaraj S."/>
            <person name="Vyas G."/>
            <person name="Aluvathingal J."/>
            <person name="Nadendla S."/>
            <person name="Geyer C."/>
            <person name="Sichtig H."/>
        </authorList>
    </citation>
    <scope>NUCLEOTIDE SEQUENCE</scope>
    <source>
        <strain evidence="2">ATCC 33809</strain>
    </source>
</reference>
<dbReference type="GeneID" id="29385156"/>
<evidence type="ECO:0000256" key="1">
    <source>
        <dbReference type="SAM" id="Phobius"/>
    </source>
</evidence>
<proteinExistence type="predicted"/>
<keyword evidence="1" id="KW-1133">Transmembrane helix</keyword>
<keyword evidence="4" id="KW-1185">Reference proteome</keyword>
<organism evidence="3 5">
    <name type="scientific">Vibrio fluvialis</name>
    <dbReference type="NCBI Taxonomy" id="676"/>
    <lineage>
        <taxon>Bacteria</taxon>
        <taxon>Pseudomonadati</taxon>
        <taxon>Pseudomonadota</taxon>
        <taxon>Gammaproteobacteria</taxon>
        <taxon>Vibrionales</taxon>
        <taxon>Vibrionaceae</taxon>
        <taxon>Vibrio</taxon>
    </lineage>
</organism>
<evidence type="ECO:0000313" key="3">
    <source>
        <dbReference type="EMBL" id="SUP22206.1"/>
    </source>
</evidence>
<sequence>MNKDIAKLMSFIAGFADTTGFVALHGLFLAHVTGNFVTLGAAVSQGTSGMIGKLLALPIFCITLLATRFLGNVYEREGRSAFMPLFAFEALLLTFGAFLALYHGPFIEADESPLLIVGMLWVMAMAIQNGIHRIHMKGCPPTTVVTGSTTQIMLDFTDLLMGKQSNIQATKQQLKGLLSSVFFFALGCASAAVSYSFVSIWCFVVPPVLSVITLYLLRRNPLHNSD</sequence>
<dbReference type="Proteomes" id="UP000057088">
    <property type="component" value="Chromosome 2"/>
</dbReference>
<feature type="transmembrane region" description="Helical" evidence="1">
    <location>
        <begin position="198"/>
        <end position="217"/>
    </location>
</feature>
<feature type="transmembrane region" description="Helical" evidence="1">
    <location>
        <begin position="114"/>
        <end position="131"/>
    </location>
</feature>
<keyword evidence="1" id="KW-0472">Membrane</keyword>
<evidence type="ECO:0000313" key="4">
    <source>
        <dbReference type="Proteomes" id="UP000057088"/>
    </source>
</evidence>
<feature type="transmembrane region" description="Helical" evidence="1">
    <location>
        <begin position="174"/>
        <end position="192"/>
    </location>
</feature>
<dbReference type="AlphaFoldDB" id="A0AAX2LQB7"/>
<dbReference type="PANTHER" id="PTHR37314">
    <property type="entry name" value="SLR0142 PROTEIN"/>
    <property type="match status" value="1"/>
</dbReference>
<dbReference type="EMBL" id="CP014035">
    <property type="protein sequence ID" value="AMF94057.1"/>
    <property type="molecule type" value="Genomic_DNA"/>
</dbReference>
<dbReference type="EMBL" id="UHIP01000001">
    <property type="protein sequence ID" value="SUP22206.1"/>
    <property type="molecule type" value="Genomic_DNA"/>
</dbReference>
<feature type="transmembrane region" description="Helical" evidence="1">
    <location>
        <begin position="82"/>
        <end position="102"/>
    </location>
</feature>
<protein>
    <submittedName>
        <fullName evidence="2">DUF1275 domain-containing protein</fullName>
    </submittedName>
    <submittedName>
        <fullName evidence="3">Predicted membrane protein</fullName>
    </submittedName>
</protein>
<name>A0AAX2LQB7_VIBFL</name>
<reference evidence="3 5" key="3">
    <citation type="submission" date="2018-06" db="EMBL/GenBank/DDBJ databases">
        <authorList>
            <consortium name="Pathogen Informatics"/>
            <person name="Doyle S."/>
        </authorList>
    </citation>
    <scope>NUCLEOTIDE SEQUENCE [LARGE SCALE GENOMIC DNA]</scope>
    <source>
        <strain evidence="3 5">NCTC11327</strain>
    </source>
</reference>
<feature type="transmembrane region" description="Helical" evidence="1">
    <location>
        <begin position="50"/>
        <end position="70"/>
    </location>
</feature>
<dbReference type="Proteomes" id="UP000254626">
    <property type="component" value="Unassembled WGS sequence"/>
</dbReference>
<dbReference type="RefSeq" id="WP_061056328.1">
    <property type="nucleotide sequence ID" value="NZ_CABLBX010000001.1"/>
</dbReference>
<dbReference type="KEGG" id="vfl:AL536_11185"/>
<dbReference type="PANTHER" id="PTHR37314:SF5">
    <property type="entry name" value="SLR0142 PROTEIN"/>
    <property type="match status" value="1"/>
</dbReference>
<evidence type="ECO:0000313" key="5">
    <source>
        <dbReference type="Proteomes" id="UP000254626"/>
    </source>
</evidence>
<keyword evidence="1" id="KW-0812">Transmembrane</keyword>
<evidence type="ECO:0000313" key="2">
    <source>
        <dbReference type="EMBL" id="AMF94057.1"/>
    </source>
</evidence>
<gene>
    <name evidence="2" type="ORF">AL536_11185</name>
    <name evidence="3" type="ORF">NCTC11327_00968</name>
</gene>
<dbReference type="Pfam" id="PF06912">
    <property type="entry name" value="DUF1275"/>
    <property type="match status" value="1"/>
</dbReference>
<dbReference type="InterPro" id="IPR010699">
    <property type="entry name" value="DUF1275"/>
</dbReference>
<reference evidence="4" key="1">
    <citation type="submission" date="2015-12" db="EMBL/GenBank/DDBJ databases">
        <title>FDA dAtabase for Regulatory Grade micrObial Sequences (FDA-ARGOS): Supporting development and validation of Infectious Disease Dx tests.</title>
        <authorList>
            <person name="Hoffmann M."/>
            <person name="Allard M."/>
            <person name="Evans P."/>
            <person name="Brown E."/>
            <person name="Tallon L.J."/>
            <person name="Sadzewicz L."/>
            <person name="Sengamalay N."/>
            <person name="Ott S."/>
            <person name="Godinez A."/>
            <person name="Nagaraj S."/>
            <person name="Vyas G."/>
            <person name="Aluvathingal J."/>
            <person name="Nadendla S."/>
            <person name="Geyer C."/>
            <person name="Sichtig H."/>
        </authorList>
    </citation>
    <scope>NUCLEOTIDE SEQUENCE [LARGE SCALE GENOMIC DNA]</scope>
    <source>
        <strain evidence="4">ATCC 33809</strain>
    </source>
</reference>
<accession>A0AAX2LQB7</accession>